<dbReference type="Gene3D" id="3.30.70.2650">
    <property type="match status" value="1"/>
</dbReference>
<dbReference type="InterPro" id="IPR036388">
    <property type="entry name" value="WH-like_DNA-bd_sf"/>
</dbReference>
<dbReference type="Proteomes" id="UP000032160">
    <property type="component" value="Chromosome I"/>
</dbReference>
<dbReference type="RefSeq" id="WP_052534277.1">
    <property type="nucleotide sequence ID" value="NZ_HG966617.1"/>
</dbReference>
<dbReference type="PANTHER" id="PTHR30319">
    <property type="entry name" value="PHENYLACETIC ACID REGULATOR-RELATED TRANSCRIPTIONAL REPRESSOR"/>
    <property type="match status" value="1"/>
</dbReference>
<protein>
    <recommendedName>
        <fullName evidence="3">Phenylacetic acid degradation operon negative regulatory protein paaX</fullName>
    </recommendedName>
</protein>
<dbReference type="GO" id="GO:0006351">
    <property type="term" value="P:DNA-templated transcription"/>
    <property type="evidence" value="ECO:0007669"/>
    <property type="project" value="TreeGrafter"/>
</dbReference>
<proteinExistence type="predicted"/>
<dbReference type="EMBL" id="HG966617">
    <property type="protein sequence ID" value="CDO59953.1"/>
    <property type="molecule type" value="Genomic_DNA"/>
</dbReference>
<name>X5M937_9HYPH</name>
<gene>
    <name evidence="1" type="ORF">BN1012_Phect1739</name>
</gene>
<dbReference type="HOGENOM" id="CLU_088234_0_0_5"/>
<dbReference type="STRING" id="1458461.BN1012_Phect1739"/>
<keyword evidence="2" id="KW-1185">Reference proteome</keyword>
<dbReference type="PANTHER" id="PTHR30319:SF1">
    <property type="entry name" value="TRANSCRIPTIONAL REPRESSOR PAAX"/>
    <property type="match status" value="1"/>
</dbReference>
<dbReference type="KEGG" id="pect:BN1012_Phect1739"/>
<dbReference type="AlphaFoldDB" id="X5M937"/>
<evidence type="ECO:0000313" key="2">
    <source>
        <dbReference type="Proteomes" id="UP000032160"/>
    </source>
</evidence>
<evidence type="ECO:0000313" key="1">
    <source>
        <dbReference type="EMBL" id="CDO59953.1"/>
    </source>
</evidence>
<dbReference type="OrthoDB" id="2270427at2"/>
<accession>X5M937</accession>
<sequence length="249" mass="27998">MLGANPDGRLTVNRLIEAGRLFGIEPAALRVSLGRLVKQGLLVSPTRGTYEAAAQVHALNKRLRSWRTVEDALTDWTGAWLIAHVSHLGRADKTQLARRERALRLFGFREDVSGVWIRPANLVDPLQKTAARLQDIGLEAEGLLISATDVSGPDDFNPARLWDRAKIEAGYQDLIGAMDDVSRHAKDTAIEDLARKTLLLGDQVIKHINLDPLLPKELVDTRLRRKLIERRIKFDELGMKTWVDFPPRR</sequence>
<dbReference type="Gene3D" id="1.10.10.10">
    <property type="entry name" value="Winged helix-like DNA-binding domain superfamily/Winged helix DNA-binding domain"/>
    <property type="match status" value="1"/>
</dbReference>
<reference evidence="1 2" key="1">
    <citation type="journal article" date="2014" name="Front. Genet.">
        <title>Genome and metabolic network of "Candidatus Phaeomarinobacter ectocarpi" Ec32, a new candidate genus of Alphaproteobacteria frequently associated with brown algae.</title>
        <authorList>
            <person name="Dittami S.M."/>
            <person name="Barbeyron T."/>
            <person name="Boyen C."/>
            <person name="Cambefort J."/>
            <person name="Collet G."/>
            <person name="Delage L."/>
            <person name="Gobet A."/>
            <person name="Groisillier A."/>
            <person name="Leblanc C."/>
            <person name="Michel G."/>
            <person name="Scornet D."/>
            <person name="Siegel A."/>
            <person name="Tapia J.E."/>
            <person name="Tonon T."/>
        </authorList>
    </citation>
    <scope>NUCLEOTIDE SEQUENCE [LARGE SCALE GENOMIC DNA]</scope>
    <source>
        <strain evidence="1 2">Ec32</strain>
    </source>
</reference>
<organism evidence="1 2">
    <name type="scientific">Candidatus Phaeomarinibacter ectocarpi</name>
    <dbReference type="NCBI Taxonomy" id="1458461"/>
    <lineage>
        <taxon>Bacteria</taxon>
        <taxon>Pseudomonadati</taxon>
        <taxon>Pseudomonadota</taxon>
        <taxon>Alphaproteobacteria</taxon>
        <taxon>Hyphomicrobiales</taxon>
        <taxon>Parvibaculaceae</taxon>
        <taxon>Candidatus Phaeomarinibacter</taxon>
    </lineage>
</organism>
<evidence type="ECO:0008006" key="3">
    <source>
        <dbReference type="Google" id="ProtNLM"/>
    </source>
</evidence>